<dbReference type="GeneID" id="104943207"/>
<dbReference type="RefSeq" id="XP_010766846.1">
    <property type="nucleotide sequence ID" value="XM_010768544.1"/>
</dbReference>
<sequence>MAVSRLDRLFILLDTGTTPVTRKAAAQQLGEVVKLHPQELNSLLLKVLIYLRSPNWDTRIAAGQAVEAIVKNIPEWDPAPRPKEESCEDLSPEDSSCDRLSFYHFDISRLLKHGASLLGSAGAEFELQDDKNAEMDPKERLARQRKLLQKKLGMDIGAAIGMDTEELFNDEDLDDSCQPSELRAQGSKTTAGSSCHNHV</sequence>
<dbReference type="Proteomes" id="UP000504611">
    <property type="component" value="Unplaced"/>
</dbReference>
<dbReference type="KEGG" id="ncc:104943207"/>
<dbReference type="GO" id="GO:0017025">
    <property type="term" value="F:TBP-class protein binding"/>
    <property type="evidence" value="ECO:0007669"/>
    <property type="project" value="InterPro"/>
</dbReference>
<keyword evidence="2" id="KW-1185">Reference proteome</keyword>
<dbReference type="InterPro" id="IPR016024">
    <property type="entry name" value="ARM-type_fold"/>
</dbReference>
<feature type="compositionally biased region" description="Polar residues" evidence="1">
    <location>
        <begin position="186"/>
        <end position="199"/>
    </location>
</feature>
<reference evidence="3" key="1">
    <citation type="submission" date="2025-08" db="UniProtKB">
        <authorList>
            <consortium name="RefSeq"/>
        </authorList>
    </citation>
    <scope>IDENTIFICATION</scope>
    <source>
        <tissue evidence="3">Muscle</tissue>
    </source>
</reference>
<evidence type="ECO:0000256" key="1">
    <source>
        <dbReference type="SAM" id="MobiDB-lite"/>
    </source>
</evidence>
<feature type="region of interest" description="Disordered" evidence="1">
    <location>
        <begin position="170"/>
        <end position="199"/>
    </location>
</feature>
<proteinExistence type="predicted"/>
<organism evidence="2 3">
    <name type="scientific">Notothenia coriiceps</name>
    <name type="common">black rockcod</name>
    <dbReference type="NCBI Taxonomy" id="8208"/>
    <lineage>
        <taxon>Eukaryota</taxon>
        <taxon>Metazoa</taxon>
        <taxon>Chordata</taxon>
        <taxon>Craniata</taxon>
        <taxon>Vertebrata</taxon>
        <taxon>Euteleostomi</taxon>
        <taxon>Actinopterygii</taxon>
        <taxon>Neopterygii</taxon>
        <taxon>Teleostei</taxon>
        <taxon>Neoteleostei</taxon>
        <taxon>Acanthomorphata</taxon>
        <taxon>Eupercaria</taxon>
        <taxon>Perciformes</taxon>
        <taxon>Notothenioidei</taxon>
        <taxon>Nototheniidae</taxon>
        <taxon>Notothenia</taxon>
    </lineage>
</organism>
<evidence type="ECO:0000313" key="2">
    <source>
        <dbReference type="Proteomes" id="UP000504611"/>
    </source>
</evidence>
<name>A0A6I9MY33_9TELE</name>
<gene>
    <name evidence="3" type="primary">LOC104943207</name>
</gene>
<dbReference type="InterPro" id="IPR011989">
    <property type="entry name" value="ARM-like"/>
</dbReference>
<dbReference type="GO" id="GO:0003677">
    <property type="term" value="F:DNA binding"/>
    <property type="evidence" value="ECO:0007669"/>
    <property type="project" value="InterPro"/>
</dbReference>
<dbReference type="SUPFAM" id="SSF48371">
    <property type="entry name" value="ARM repeat"/>
    <property type="match status" value="1"/>
</dbReference>
<dbReference type="AlphaFoldDB" id="A0A6I9MY33"/>
<feature type="non-terminal residue" evidence="3">
    <location>
        <position position="199"/>
    </location>
</feature>
<accession>A0A6I9MY33</accession>
<evidence type="ECO:0000313" key="3">
    <source>
        <dbReference type="RefSeq" id="XP_010766846.1"/>
    </source>
</evidence>
<protein>
    <submittedName>
        <fullName evidence="3">TATA-binding protein-associated factor 172-like</fullName>
    </submittedName>
</protein>
<dbReference type="InterPro" id="IPR044972">
    <property type="entry name" value="Mot1"/>
</dbReference>
<dbReference type="PANTHER" id="PTHR36498:SF1">
    <property type="entry name" value="TATA-BINDING PROTEIN-ASSOCIATED FACTOR 172"/>
    <property type="match status" value="1"/>
</dbReference>
<dbReference type="GO" id="GO:0016887">
    <property type="term" value="F:ATP hydrolysis activity"/>
    <property type="evidence" value="ECO:0007669"/>
    <property type="project" value="InterPro"/>
</dbReference>
<dbReference type="Gene3D" id="1.25.10.10">
    <property type="entry name" value="Leucine-rich Repeat Variant"/>
    <property type="match status" value="1"/>
</dbReference>
<dbReference type="PANTHER" id="PTHR36498">
    <property type="entry name" value="TATA-BINDING PROTEIN-ASSOCIATED FACTOR 172"/>
    <property type="match status" value="1"/>
</dbReference>
<dbReference type="OrthoDB" id="10252227at2759"/>